<protein>
    <submittedName>
        <fullName evidence="2">Uncharacterized protein</fullName>
    </submittedName>
</protein>
<dbReference type="RefSeq" id="WP_283926098.1">
    <property type="nucleotide sequence ID" value="NZ_CP126084.1"/>
</dbReference>
<name>A0AA95I797_9BACL</name>
<evidence type="ECO:0000313" key="2">
    <source>
        <dbReference type="EMBL" id="WHX48784.1"/>
    </source>
</evidence>
<evidence type="ECO:0000313" key="3">
    <source>
        <dbReference type="Proteomes" id="UP001177943"/>
    </source>
</evidence>
<accession>A0AA95I797</accession>
<dbReference type="Proteomes" id="UP001177943">
    <property type="component" value="Chromosome"/>
</dbReference>
<sequence length="65" mass="7432">MRDTDEHRSNSDYRATASPDRGGRQYNRSPSGDFLTCDDGKVHRFKPGCRQTKAWRRGIFSGAVR</sequence>
<dbReference type="AlphaFoldDB" id="A0AA95I797"/>
<feature type="compositionally biased region" description="Basic and acidic residues" evidence="1">
    <location>
        <begin position="1"/>
        <end position="11"/>
    </location>
</feature>
<dbReference type="KEGG" id="pwn:QNH46_22475"/>
<proteinExistence type="predicted"/>
<feature type="region of interest" description="Disordered" evidence="1">
    <location>
        <begin position="1"/>
        <end position="33"/>
    </location>
</feature>
<reference evidence="2" key="1">
    <citation type="submission" date="2023-05" db="EMBL/GenBank/DDBJ databases">
        <title>Comparative genomics of Bacillaceae isolates and their secondary metabolite potential.</title>
        <authorList>
            <person name="Song L."/>
            <person name="Nielsen L.J."/>
            <person name="Mohite O."/>
            <person name="Xu X."/>
            <person name="Weber T."/>
            <person name="Kovacs A.T."/>
        </authorList>
    </citation>
    <scope>NUCLEOTIDE SEQUENCE</scope>
    <source>
        <strain evidence="2">B2_4</strain>
    </source>
</reference>
<organism evidence="2 3">
    <name type="scientific">Paenibacillus woosongensis</name>
    <dbReference type="NCBI Taxonomy" id="307580"/>
    <lineage>
        <taxon>Bacteria</taxon>
        <taxon>Bacillati</taxon>
        <taxon>Bacillota</taxon>
        <taxon>Bacilli</taxon>
        <taxon>Bacillales</taxon>
        <taxon>Paenibacillaceae</taxon>
        <taxon>Paenibacillus</taxon>
    </lineage>
</organism>
<dbReference type="EMBL" id="CP126084">
    <property type="protein sequence ID" value="WHX48784.1"/>
    <property type="molecule type" value="Genomic_DNA"/>
</dbReference>
<evidence type="ECO:0000256" key="1">
    <source>
        <dbReference type="SAM" id="MobiDB-lite"/>
    </source>
</evidence>
<gene>
    <name evidence="2" type="ORF">QNH46_22475</name>
</gene>